<dbReference type="UniPathway" id="UPA00820"/>
<dbReference type="Proteomes" id="UP000005835">
    <property type="component" value="Unassembled WGS sequence"/>
</dbReference>
<comment type="pathway">
    <text evidence="2">Glycan metabolism; lacto-N-neotetraose biosynthesis.</text>
</comment>
<evidence type="ECO:0000259" key="4">
    <source>
        <dbReference type="Pfam" id="PF01755"/>
    </source>
</evidence>
<dbReference type="HOGENOM" id="CLU_071269_1_0_4"/>
<comment type="caution">
    <text evidence="5">The sequence shown here is derived from an EMBL/GenBank/DDBJ whole genome shotgun (WGS) entry which is preliminary data.</text>
</comment>
<dbReference type="OrthoDB" id="119742at2"/>
<dbReference type="EMBL" id="ADMG01000037">
    <property type="protein sequence ID" value="EKB30720.1"/>
    <property type="molecule type" value="Genomic_DNA"/>
</dbReference>
<evidence type="ECO:0000313" key="6">
    <source>
        <dbReference type="Proteomes" id="UP000005835"/>
    </source>
</evidence>
<dbReference type="UniPathway" id="UPA00501"/>
<gene>
    <name evidence="5" type="ORF">HMPREF9465_01767</name>
</gene>
<reference evidence="5 6" key="1">
    <citation type="submission" date="2012-05" db="EMBL/GenBank/DDBJ databases">
        <title>The Genome Sequence of Sutterella wadsworthensis 2_1_59BFAA.</title>
        <authorList>
            <consortium name="The Broad Institute Genome Sequencing Platform"/>
            <person name="Earl A."/>
            <person name="Ward D."/>
            <person name="Feldgarden M."/>
            <person name="Gevers D."/>
            <person name="Daigneault M."/>
            <person name="Strauss J."/>
            <person name="Allen-Vercoe E."/>
            <person name="Walker B."/>
            <person name="Young S.K."/>
            <person name="Zeng Q."/>
            <person name="Gargeya S."/>
            <person name="Fitzgerald M."/>
            <person name="Haas B."/>
            <person name="Abouelleil A."/>
            <person name="Alvarado L."/>
            <person name="Arachchi H.M."/>
            <person name="Berlin A.M."/>
            <person name="Chapman S.B."/>
            <person name="Goldberg J."/>
            <person name="Griggs A."/>
            <person name="Gujja S."/>
            <person name="Hansen M."/>
            <person name="Howarth C."/>
            <person name="Imamovic A."/>
            <person name="Larimer J."/>
            <person name="McCowen C."/>
            <person name="Montmayeur A."/>
            <person name="Murphy C."/>
            <person name="Neiman D."/>
            <person name="Pearson M."/>
            <person name="Priest M."/>
            <person name="Roberts A."/>
            <person name="Saif S."/>
            <person name="Shea T."/>
            <person name="Sisk P."/>
            <person name="Sykes S."/>
            <person name="Wortman J."/>
            <person name="Nusbaum C."/>
            <person name="Birren B."/>
        </authorList>
    </citation>
    <scope>NUCLEOTIDE SEQUENCE [LARGE SCALE GENOMIC DNA]</scope>
    <source>
        <strain evidence="5 6">2_1_59BFAA</strain>
    </source>
</reference>
<dbReference type="InterPro" id="IPR002654">
    <property type="entry name" value="Glyco_trans_25"/>
</dbReference>
<evidence type="ECO:0000313" key="5">
    <source>
        <dbReference type="EMBL" id="EKB30720.1"/>
    </source>
</evidence>
<keyword evidence="6" id="KW-1185">Reference proteome</keyword>
<keyword evidence="3" id="KW-0448">Lipopolysaccharide biosynthesis</keyword>
<organism evidence="5 6">
    <name type="scientific">Sutterella wadsworthensis 2_1_59BFAA</name>
    <dbReference type="NCBI Taxonomy" id="742823"/>
    <lineage>
        <taxon>Bacteria</taxon>
        <taxon>Pseudomonadati</taxon>
        <taxon>Pseudomonadota</taxon>
        <taxon>Betaproteobacteria</taxon>
        <taxon>Burkholderiales</taxon>
        <taxon>Sutterellaceae</taxon>
        <taxon>Sutterella</taxon>
    </lineage>
</organism>
<comment type="pathway">
    <text evidence="1">Bacterial outer membrane biogenesis; lipooligosaccharide biosynthesis.</text>
</comment>
<accession>K1JGL4</accession>
<dbReference type="STRING" id="742823.HMPREF9465_01767"/>
<name>K1JGL4_9BURK</name>
<dbReference type="eggNOG" id="COG3306">
    <property type="taxonomic scope" value="Bacteria"/>
</dbReference>
<evidence type="ECO:0000256" key="3">
    <source>
        <dbReference type="ARBA" id="ARBA00022985"/>
    </source>
</evidence>
<dbReference type="RefSeq" id="WP_005436176.1">
    <property type="nucleotide sequence ID" value="NZ_JH815518.1"/>
</dbReference>
<dbReference type="Pfam" id="PF01755">
    <property type="entry name" value="Glyco_transf_25"/>
    <property type="match status" value="1"/>
</dbReference>
<dbReference type="AlphaFoldDB" id="K1JGL4"/>
<protein>
    <recommendedName>
        <fullName evidence="4">Glycosyl transferase family 25 domain-containing protein</fullName>
    </recommendedName>
</protein>
<feature type="domain" description="Glycosyl transferase family 25" evidence="4">
    <location>
        <begin position="2"/>
        <end position="199"/>
    </location>
</feature>
<sequence length="275" mass="31477">MKGFLINLDSSEDRLRQVEGRLFATGFVRVSDSPVRWRREALVIERIPAVDGRKLSESELLKWRQRERPFWDWTTHELTPGEIGCFLSHREFWQKVVDERLSHAFVLEDDILLADDCFKILSSADQIPSDADFVKLNLFPTNSTHTYPVSKPVGLVEGREIRRTAGRIYGTGCYVITEAAARECLEHSGKLSLPVDLFMFDSRFSFATEKKIYTILPGLAVDAGAASTIEGGRNKDRLNACQHLLKGFYSVARRTKLRLLMRKYALSWVRSEFQS</sequence>
<dbReference type="GO" id="GO:0009103">
    <property type="term" value="P:lipopolysaccharide biosynthetic process"/>
    <property type="evidence" value="ECO:0007669"/>
    <property type="project" value="UniProtKB-KW"/>
</dbReference>
<evidence type="ECO:0000256" key="1">
    <source>
        <dbReference type="ARBA" id="ARBA00005068"/>
    </source>
</evidence>
<proteinExistence type="predicted"/>
<evidence type="ECO:0000256" key="2">
    <source>
        <dbReference type="ARBA" id="ARBA00005222"/>
    </source>
</evidence>
<dbReference type="CDD" id="cd06532">
    <property type="entry name" value="Glyco_transf_25"/>
    <property type="match status" value="1"/>
</dbReference>